<feature type="compositionally biased region" description="Basic and acidic residues" evidence="1">
    <location>
        <begin position="1"/>
        <end position="12"/>
    </location>
</feature>
<dbReference type="Proteomes" id="UP000054561">
    <property type="component" value="Unassembled WGS sequence"/>
</dbReference>
<evidence type="ECO:0000313" key="2">
    <source>
        <dbReference type="EMBL" id="KJP88100.1"/>
    </source>
</evidence>
<proteinExistence type="predicted"/>
<sequence>MNKDEQKKEEVVKATAPNESGAKISINPKKRNYQDLKENMNIKSVLAFVPRSVQKSTYKSTQKDTQNNTHKNELQHNAYSSALTYNVHLPSSLNIASVNLDDGVLEIGNLPLSTYNIVSVDYGYSFMGLCVRCKNKYIYEKITTRHKHLIYNKEFDVPLKENVILFYSLYFNGYINNFFSFFHYLFECIYNSNVIVLIGCNGPHMNMLASDMGRHLCYFMNEVNGERKPPPGDSTRRIPFEVKNELITFKNNNIYKTQQDYFVEKYCIMSGKVNPNMENKTDNYLNFSLKNMVTKVKDHNNTLFSKFYNKNCAGRKDALSACYLLDYFCNYYESSGSSFLLPSRNVNYVYHVKK</sequence>
<dbReference type="AlphaFoldDB" id="A0A0D9QM17"/>
<feature type="region of interest" description="Disordered" evidence="1">
    <location>
        <begin position="1"/>
        <end position="28"/>
    </location>
</feature>
<evidence type="ECO:0000256" key="1">
    <source>
        <dbReference type="SAM" id="MobiDB-lite"/>
    </source>
</evidence>
<dbReference type="EMBL" id="KQ001665">
    <property type="protein sequence ID" value="KJP88100.1"/>
    <property type="molecule type" value="Genomic_DNA"/>
</dbReference>
<dbReference type="OMA" id="FMNEVNG"/>
<name>A0A0D9QM17_PLAFR</name>
<protein>
    <submittedName>
        <fullName evidence="2">Uncharacterized protein</fullName>
    </submittedName>
</protein>
<evidence type="ECO:0000313" key="3">
    <source>
        <dbReference type="Proteomes" id="UP000054561"/>
    </source>
</evidence>
<keyword evidence="3" id="KW-1185">Reference proteome</keyword>
<dbReference type="VEuPathDB" id="PlasmoDB:AK88_02214"/>
<organism evidence="2 3">
    <name type="scientific">Plasmodium fragile</name>
    <dbReference type="NCBI Taxonomy" id="5857"/>
    <lineage>
        <taxon>Eukaryota</taxon>
        <taxon>Sar</taxon>
        <taxon>Alveolata</taxon>
        <taxon>Apicomplexa</taxon>
        <taxon>Aconoidasida</taxon>
        <taxon>Haemosporida</taxon>
        <taxon>Plasmodiidae</taxon>
        <taxon>Plasmodium</taxon>
        <taxon>Plasmodium (Plasmodium)</taxon>
    </lineage>
</organism>
<dbReference type="RefSeq" id="XP_012335271.1">
    <property type="nucleotide sequence ID" value="XM_012479848.1"/>
</dbReference>
<gene>
    <name evidence="2" type="ORF">AK88_02214</name>
</gene>
<dbReference type="GeneID" id="24267528"/>
<reference evidence="2 3" key="1">
    <citation type="submission" date="2014-03" db="EMBL/GenBank/DDBJ databases">
        <title>The Genome Sequence of Plasmodium fragile nilgiri.</title>
        <authorList>
            <consortium name="The Broad Institute Genomics Platform"/>
            <consortium name="The Broad Institute Genome Sequencing Center for Infectious Disease"/>
            <person name="Neafsey D."/>
            <person name="Duraisingh M."/>
            <person name="Young S.K."/>
            <person name="Zeng Q."/>
            <person name="Gargeya S."/>
            <person name="Abouelleil A."/>
            <person name="Alvarado L."/>
            <person name="Chapman S.B."/>
            <person name="Gainer-Dewar J."/>
            <person name="Goldberg J."/>
            <person name="Griggs A."/>
            <person name="Gujja S."/>
            <person name="Hansen M."/>
            <person name="Howarth C."/>
            <person name="Imamovic A."/>
            <person name="Larimer J."/>
            <person name="Pearson M."/>
            <person name="Poon T.W."/>
            <person name="Priest M."/>
            <person name="Roberts A."/>
            <person name="Saif S."/>
            <person name="Shea T."/>
            <person name="Sykes S."/>
            <person name="Wortman J."/>
            <person name="Nusbaum C."/>
            <person name="Birren B."/>
        </authorList>
    </citation>
    <scope>NUCLEOTIDE SEQUENCE [LARGE SCALE GENOMIC DNA]</scope>
    <source>
        <strain evidence="3">nilgiri</strain>
    </source>
</reference>
<dbReference type="OrthoDB" id="371595at2759"/>
<accession>A0A0D9QM17</accession>